<dbReference type="InterPro" id="IPR003439">
    <property type="entry name" value="ABC_transporter-like_ATP-bd"/>
</dbReference>
<dbReference type="PROSITE" id="PS00211">
    <property type="entry name" value="ABC_TRANSPORTER_1"/>
    <property type="match status" value="1"/>
</dbReference>
<dbReference type="GO" id="GO:0016887">
    <property type="term" value="F:ATP hydrolysis activity"/>
    <property type="evidence" value="ECO:0007669"/>
    <property type="project" value="InterPro"/>
</dbReference>
<dbReference type="SUPFAM" id="SSF90123">
    <property type="entry name" value="ABC transporter transmembrane region"/>
    <property type="match status" value="1"/>
</dbReference>
<dbReference type="SMR" id="A2DKG1"/>
<evidence type="ECO:0000256" key="7">
    <source>
        <dbReference type="ARBA" id="ARBA00022967"/>
    </source>
</evidence>
<dbReference type="PANTHER" id="PTHR43394">
    <property type="entry name" value="ATP-DEPENDENT PERMEASE MDL1, MITOCHONDRIAL"/>
    <property type="match status" value="1"/>
</dbReference>
<evidence type="ECO:0000256" key="4">
    <source>
        <dbReference type="ARBA" id="ARBA00022692"/>
    </source>
</evidence>
<dbReference type="PROSITE" id="PS50929">
    <property type="entry name" value="ABC_TM1F"/>
    <property type="match status" value="1"/>
</dbReference>
<protein>
    <submittedName>
        <fullName evidence="14">ABC transporter family protein</fullName>
    </submittedName>
</protein>
<proteinExistence type="inferred from homology"/>
<keyword evidence="9 11" id="KW-0472">Membrane</keyword>
<comment type="subcellular location">
    <subcellularLocation>
        <location evidence="1">Endomembrane system</location>
        <topology evidence="1">Multi-pass membrane protein</topology>
    </subcellularLocation>
</comment>
<dbReference type="InterPro" id="IPR003593">
    <property type="entry name" value="AAA+_ATPase"/>
</dbReference>
<organism evidence="14 15">
    <name type="scientific">Trichomonas vaginalis (strain ATCC PRA-98 / G3)</name>
    <dbReference type="NCBI Taxonomy" id="412133"/>
    <lineage>
        <taxon>Eukaryota</taxon>
        <taxon>Metamonada</taxon>
        <taxon>Parabasalia</taxon>
        <taxon>Trichomonadida</taxon>
        <taxon>Trichomonadidae</taxon>
        <taxon>Trichomonas</taxon>
    </lineage>
</organism>
<evidence type="ECO:0000259" key="13">
    <source>
        <dbReference type="PROSITE" id="PS50929"/>
    </source>
</evidence>
<feature type="compositionally biased region" description="Basic and acidic residues" evidence="10">
    <location>
        <begin position="11"/>
        <end position="25"/>
    </location>
</feature>
<comment type="similarity">
    <text evidence="2">Belongs to the ABC transporter superfamily. ABCB family. MHC peptide exporter (TC 3.A.1.209) subfamily.</text>
</comment>
<dbReference type="GO" id="GO:0042626">
    <property type="term" value="F:ATPase-coupled transmembrane transporter activity"/>
    <property type="evidence" value="ECO:0000318"/>
    <property type="project" value="GO_Central"/>
</dbReference>
<dbReference type="InterPro" id="IPR011527">
    <property type="entry name" value="ABC1_TM_dom"/>
</dbReference>
<evidence type="ECO:0000256" key="2">
    <source>
        <dbReference type="ARBA" id="ARBA00006493"/>
    </source>
</evidence>
<feature type="transmembrane region" description="Helical" evidence="11">
    <location>
        <begin position="167"/>
        <end position="186"/>
    </location>
</feature>
<dbReference type="Pfam" id="PF00005">
    <property type="entry name" value="ABC_tran"/>
    <property type="match status" value="1"/>
</dbReference>
<dbReference type="KEGG" id="tva:5464659"/>
<evidence type="ECO:0000256" key="1">
    <source>
        <dbReference type="ARBA" id="ARBA00004127"/>
    </source>
</evidence>
<feature type="transmembrane region" description="Helical" evidence="11">
    <location>
        <begin position="88"/>
        <end position="105"/>
    </location>
</feature>
<evidence type="ECO:0000256" key="8">
    <source>
        <dbReference type="ARBA" id="ARBA00022989"/>
    </source>
</evidence>
<accession>A2DKG1</accession>
<dbReference type="VEuPathDB" id="TrichDB:TVAG_190330"/>
<dbReference type="SMART" id="SM00382">
    <property type="entry name" value="AAA"/>
    <property type="match status" value="1"/>
</dbReference>
<dbReference type="RefSeq" id="XP_001580124.1">
    <property type="nucleotide sequence ID" value="XM_001580074.1"/>
</dbReference>
<dbReference type="FunCoup" id="A2DKG1">
    <property type="interactions" value="143"/>
</dbReference>
<dbReference type="OMA" id="MFHREET"/>
<keyword evidence="6" id="KW-0067">ATP-binding</keyword>
<dbReference type="VEuPathDB" id="TrichDB:TVAGG3_0996590"/>
<dbReference type="PANTHER" id="PTHR43394:SF1">
    <property type="entry name" value="ATP-BINDING CASSETTE SUB-FAMILY B MEMBER 10, MITOCHONDRIAL"/>
    <property type="match status" value="1"/>
</dbReference>
<keyword evidence="15" id="KW-1185">Reference proteome</keyword>
<evidence type="ECO:0000256" key="5">
    <source>
        <dbReference type="ARBA" id="ARBA00022741"/>
    </source>
</evidence>
<feature type="transmembrane region" description="Helical" evidence="11">
    <location>
        <begin position="314"/>
        <end position="331"/>
    </location>
</feature>
<dbReference type="FunFam" id="1.20.1560.10:FF:000309">
    <property type="entry name" value="ABC transporter family protein"/>
    <property type="match status" value="1"/>
</dbReference>
<evidence type="ECO:0000256" key="9">
    <source>
        <dbReference type="ARBA" id="ARBA00023136"/>
    </source>
</evidence>
<dbReference type="GO" id="GO:0005524">
    <property type="term" value="F:ATP binding"/>
    <property type="evidence" value="ECO:0007669"/>
    <property type="project" value="UniProtKB-KW"/>
</dbReference>
<evidence type="ECO:0000256" key="6">
    <source>
        <dbReference type="ARBA" id="ARBA00022840"/>
    </source>
</evidence>
<dbReference type="InterPro" id="IPR036640">
    <property type="entry name" value="ABC1_TM_sf"/>
</dbReference>
<keyword evidence="4 11" id="KW-0812">Transmembrane</keyword>
<dbReference type="GO" id="GO:0016020">
    <property type="term" value="C:membrane"/>
    <property type="evidence" value="ECO:0000318"/>
    <property type="project" value="GO_Central"/>
</dbReference>
<dbReference type="CDD" id="cd03249">
    <property type="entry name" value="ABC_MTABC3_MDL1_MDL2"/>
    <property type="match status" value="1"/>
</dbReference>
<dbReference type="Pfam" id="PF00664">
    <property type="entry name" value="ABC_membrane"/>
    <property type="match status" value="1"/>
</dbReference>
<keyword evidence="3" id="KW-0813">Transport</keyword>
<dbReference type="STRING" id="5722.A2DKG1"/>
<dbReference type="InParanoid" id="A2DKG1"/>
<dbReference type="eggNOG" id="KOG0055">
    <property type="taxonomic scope" value="Eukaryota"/>
</dbReference>
<dbReference type="FunFam" id="3.40.50.300:FF:000140">
    <property type="entry name" value="Lipid A export ATP-binding/permease protein MsbA"/>
    <property type="match status" value="1"/>
</dbReference>
<evidence type="ECO:0000256" key="3">
    <source>
        <dbReference type="ARBA" id="ARBA00022448"/>
    </source>
</evidence>
<feature type="region of interest" description="Disordered" evidence="10">
    <location>
        <begin position="1"/>
        <end position="25"/>
    </location>
</feature>
<dbReference type="OrthoDB" id="6500128at2759"/>
<evidence type="ECO:0000256" key="11">
    <source>
        <dbReference type="SAM" id="Phobius"/>
    </source>
</evidence>
<reference evidence="14" key="1">
    <citation type="submission" date="2006-10" db="EMBL/GenBank/DDBJ databases">
        <authorList>
            <person name="Amadeo P."/>
            <person name="Zhao Q."/>
            <person name="Wortman J."/>
            <person name="Fraser-Liggett C."/>
            <person name="Carlton J."/>
        </authorList>
    </citation>
    <scope>NUCLEOTIDE SEQUENCE</scope>
    <source>
        <strain evidence="14">G3</strain>
    </source>
</reference>
<dbReference type="CDD" id="cd18577">
    <property type="entry name" value="ABC_6TM_Pgp_ABCB1_D1_like"/>
    <property type="match status" value="1"/>
</dbReference>
<evidence type="ECO:0000313" key="15">
    <source>
        <dbReference type="Proteomes" id="UP000001542"/>
    </source>
</evidence>
<gene>
    <name evidence="14" type="ORF">TVAG_190330</name>
</gene>
<dbReference type="SUPFAM" id="SSF52540">
    <property type="entry name" value="P-loop containing nucleoside triphosphate hydrolases"/>
    <property type="match status" value="1"/>
</dbReference>
<feature type="transmembrane region" description="Helical" evidence="11">
    <location>
        <begin position="192"/>
        <end position="213"/>
    </location>
</feature>
<keyword evidence="7" id="KW-1278">Translocase</keyword>
<dbReference type="Gene3D" id="1.20.1560.10">
    <property type="entry name" value="ABC transporter type 1, transmembrane domain"/>
    <property type="match status" value="1"/>
</dbReference>
<feature type="domain" description="ABC transmembrane type-1" evidence="13">
    <location>
        <begin position="56"/>
        <end position="316"/>
    </location>
</feature>
<dbReference type="GO" id="GO:0140359">
    <property type="term" value="F:ABC-type transporter activity"/>
    <property type="evidence" value="ECO:0007669"/>
    <property type="project" value="InterPro"/>
</dbReference>
<feature type="transmembrane region" description="Helical" evidence="11">
    <location>
        <begin position="44"/>
        <end position="68"/>
    </location>
</feature>
<evidence type="ECO:0000259" key="12">
    <source>
        <dbReference type="PROSITE" id="PS50893"/>
    </source>
</evidence>
<keyword evidence="8 11" id="KW-1133">Transmembrane helix</keyword>
<evidence type="ECO:0000256" key="10">
    <source>
        <dbReference type="SAM" id="MobiDB-lite"/>
    </source>
</evidence>
<dbReference type="Proteomes" id="UP000001542">
    <property type="component" value="Unassembled WGS sequence"/>
</dbReference>
<dbReference type="AlphaFoldDB" id="A2DKG1"/>
<feature type="domain" description="ABC transporter" evidence="12">
    <location>
        <begin position="373"/>
        <end position="610"/>
    </location>
</feature>
<feature type="transmembrane region" description="Helical" evidence="11">
    <location>
        <begin position="273"/>
        <end position="294"/>
    </location>
</feature>
<sequence length="612" mass="69297">MTEEQSAGTQEIKESPREVSPEEKQKEEMKIAKQMLTKEIYGNYLGIVAIIPSIYIGVCTILTFYFYGNIITALSEYEVNGESKMNKVMHQIYWMIGTFALYAITKFADKYFWELHSIEVTSSLKRKLFKKMMKSDACFFDSNSIGSLLTVFNEDAEEIRNSVSSKAVLFQNIAQFLTGIIFAFVYSWKLALVGISIIPVSMICVSFITPCLMKTGGMQFMAISKVMTFAEERISYIRTVRSFNREQSETGNFYQLQTFASKLEKKANFLGQMMFFIIMTFVQSIVLVVFFYGTHIIDDSKKADGSYGFTVGDLFATWGFIYCGVLALITVQGSMQSSVKAINSISRYIKLLGYQSSVPYEDGETPDTFNGEIEFKNVSFRYPSRQDMVLKNVSFKIPKGKTCALVGKSGSGKSTCIQLLERYYEPTEGEILIDGKNIKEINPRWIHQNLGIVPQEATLFAKTIRDNVTYGTTKAVSEEQLENACELANISKFINTKLEQKYETFVGDKGVLLSGGQKQRLAIARALIKDPKVFIFDEATSAHDVKSEKKIQESLNNILKEKTSIIIAHRLSTIKNADIIYVFSDGEIIESGTNDELLEQQGFYYKLVYRQL</sequence>
<evidence type="ECO:0000313" key="14">
    <source>
        <dbReference type="EMBL" id="EAY19138.1"/>
    </source>
</evidence>
<dbReference type="InterPro" id="IPR039421">
    <property type="entry name" value="Type_1_exporter"/>
</dbReference>
<dbReference type="InterPro" id="IPR017871">
    <property type="entry name" value="ABC_transporter-like_CS"/>
</dbReference>
<reference evidence="14" key="2">
    <citation type="journal article" date="2007" name="Science">
        <title>Draft genome sequence of the sexually transmitted pathogen Trichomonas vaginalis.</title>
        <authorList>
            <person name="Carlton J.M."/>
            <person name="Hirt R.P."/>
            <person name="Silva J.C."/>
            <person name="Delcher A.L."/>
            <person name="Schatz M."/>
            <person name="Zhao Q."/>
            <person name="Wortman J.R."/>
            <person name="Bidwell S.L."/>
            <person name="Alsmark U.C.M."/>
            <person name="Besteiro S."/>
            <person name="Sicheritz-Ponten T."/>
            <person name="Noel C.J."/>
            <person name="Dacks J.B."/>
            <person name="Foster P.G."/>
            <person name="Simillion C."/>
            <person name="Van de Peer Y."/>
            <person name="Miranda-Saavedra D."/>
            <person name="Barton G.J."/>
            <person name="Westrop G.D."/>
            <person name="Mueller S."/>
            <person name="Dessi D."/>
            <person name="Fiori P.L."/>
            <person name="Ren Q."/>
            <person name="Paulsen I."/>
            <person name="Zhang H."/>
            <person name="Bastida-Corcuera F.D."/>
            <person name="Simoes-Barbosa A."/>
            <person name="Brown M.T."/>
            <person name="Hayes R.D."/>
            <person name="Mukherjee M."/>
            <person name="Okumura C.Y."/>
            <person name="Schneider R."/>
            <person name="Smith A.J."/>
            <person name="Vanacova S."/>
            <person name="Villalvazo M."/>
            <person name="Haas B.J."/>
            <person name="Pertea M."/>
            <person name="Feldblyum T.V."/>
            <person name="Utterback T.R."/>
            <person name="Shu C.L."/>
            <person name="Osoegawa K."/>
            <person name="de Jong P.J."/>
            <person name="Hrdy I."/>
            <person name="Horvathova L."/>
            <person name="Zubacova Z."/>
            <person name="Dolezal P."/>
            <person name="Malik S.B."/>
            <person name="Logsdon J.M. Jr."/>
            <person name="Henze K."/>
            <person name="Gupta A."/>
            <person name="Wang C.C."/>
            <person name="Dunne R.L."/>
            <person name="Upcroft J.A."/>
            <person name="Upcroft P."/>
            <person name="White O."/>
            <person name="Salzberg S.L."/>
            <person name="Tang P."/>
            <person name="Chiu C.-H."/>
            <person name="Lee Y.-S."/>
            <person name="Embley T.M."/>
            <person name="Coombs G.H."/>
            <person name="Mottram J.C."/>
            <person name="Tachezy J."/>
            <person name="Fraser-Liggett C.M."/>
            <person name="Johnson P.J."/>
        </authorList>
    </citation>
    <scope>NUCLEOTIDE SEQUENCE [LARGE SCALE GENOMIC DNA]</scope>
    <source>
        <strain evidence="14">G3</strain>
    </source>
</reference>
<dbReference type="GO" id="GO:0012505">
    <property type="term" value="C:endomembrane system"/>
    <property type="evidence" value="ECO:0007669"/>
    <property type="project" value="UniProtKB-SubCell"/>
</dbReference>
<name>A2DKG1_TRIV3</name>
<dbReference type="Gene3D" id="3.40.50.300">
    <property type="entry name" value="P-loop containing nucleotide triphosphate hydrolases"/>
    <property type="match status" value="1"/>
</dbReference>
<dbReference type="GO" id="GO:0055085">
    <property type="term" value="P:transmembrane transport"/>
    <property type="evidence" value="ECO:0000318"/>
    <property type="project" value="GO_Central"/>
</dbReference>
<keyword evidence="5" id="KW-0547">Nucleotide-binding</keyword>
<dbReference type="InterPro" id="IPR027417">
    <property type="entry name" value="P-loop_NTPase"/>
</dbReference>
<dbReference type="PROSITE" id="PS50893">
    <property type="entry name" value="ABC_TRANSPORTER_2"/>
    <property type="match status" value="1"/>
</dbReference>
<dbReference type="EMBL" id="DS113211">
    <property type="protein sequence ID" value="EAY19138.1"/>
    <property type="molecule type" value="Genomic_DNA"/>
</dbReference>